<evidence type="ECO:0000313" key="2">
    <source>
        <dbReference type="Proteomes" id="UP000805193"/>
    </source>
</evidence>
<accession>A0AC60Q9N5</accession>
<feature type="non-terminal residue" evidence="1">
    <location>
        <position position="1"/>
    </location>
</feature>
<keyword evidence="2" id="KW-1185">Reference proteome</keyword>
<name>A0AC60Q9N5_IXOPE</name>
<evidence type="ECO:0000313" key="1">
    <source>
        <dbReference type="EMBL" id="KAG0430514.1"/>
    </source>
</evidence>
<protein>
    <submittedName>
        <fullName evidence="1">Uncharacterized protein</fullName>
    </submittedName>
</protein>
<sequence>EASWRGYNRSLALGSAEPYQHKISLPEAVMTSIKPAFRALAAPELLRKCLHGRTQNANEFLNNLIWCRCPKTTFVGACTVKAAVYDAVSFYNNGNQASKQVLEAQGVIPGVFCNVALNRMDNARMVKTQEWLLDLCSEQAKKEDQGKCQERFREEI</sequence>
<reference evidence="1 2" key="1">
    <citation type="journal article" date="2020" name="Cell">
        <title>Large-Scale Comparative Analyses of Tick Genomes Elucidate Their Genetic Diversity and Vector Capacities.</title>
        <authorList>
            <consortium name="Tick Genome and Microbiome Consortium (TIGMIC)"/>
            <person name="Jia N."/>
            <person name="Wang J."/>
            <person name="Shi W."/>
            <person name="Du L."/>
            <person name="Sun Y."/>
            <person name="Zhan W."/>
            <person name="Jiang J.F."/>
            <person name="Wang Q."/>
            <person name="Zhang B."/>
            <person name="Ji P."/>
            <person name="Bell-Sakyi L."/>
            <person name="Cui X.M."/>
            <person name="Yuan T.T."/>
            <person name="Jiang B.G."/>
            <person name="Yang W.F."/>
            <person name="Lam T.T."/>
            <person name="Chang Q.C."/>
            <person name="Ding S.J."/>
            <person name="Wang X.J."/>
            <person name="Zhu J.G."/>
            <person name="Ruan X.D."/>
            <person name="Zhao L."/>
            <person name="Wei J.T."/>
            <person name="Ye R.Z."/>
            <person name="Que T.C."/>
            <person name="Du C.H."/>
            <person name="Zhou Y.H."/>
            <person name="Cheng J.X."/>
            <person name="Dai P.F."/>
            <person name="Guo W.B."/>
            <person name="Han X.H."/>
            <person name="Huang E.J."/>
            <person name="Li L.F."/>
            <person name="Wei W."/>
            <person name="Gao Y.C."/>
            <person name="Liu J.Z."/>
            <person name="Shao H.Z."/>
            <person name="Wang X."/>
            <person name="Wang C.C."/>
            <person name="Yang T.C."/>
            <person name="Huo Q.B."/>
            <person name="Li W."/>
            <person name="Chen H.Y."/>
            <person name="Chen S.E."/>
            <person name="Zhou L.G."/>
            <person name="Ni X.B."/>
            <person name="Tian J.H."/>
            <person name="Sheng Y."/>
            <person name="Liu T."/>
            <person name="Pan Y.S."/>
            <person name="Xia L.Y."/>
            <person name="Li J."/>
            <person name="Zhao F."/>
            <person name="Cao W.C."/>
        </authorList>
    </citation>
    <scope>NUCLEOTIDE SEQUENCE [LARGE SCALE GENOMIC DNA]</scope>
    <source>
        <strain evidence="1">Iper-2018</strain>
    </source>
</reference>
<comment type="caution">
    <text evidence="1">The sequence shown here is derived from an EMBL/GenBank/DDBJ whole genome shotgun (WGS) entry which is preliminary data.</text>
</comment>
<dbReference type="Proteomes" id="UP000805193">
    <property type="component" value="Unassembled WGS sequence"/>
</dbReference>
<proteinExistence type="predicted"/>
<gene>
    <name evidence="1" type="ORF">HPB47_022641</name>
</gene>
<dbReference type="EMBL" id="JABSTQ010009318">
    <property type="protein sequence ID" value="KAG0430514.1"/>
    <property type="molecule type" value="Genomic_DNA"/>
</dbReference>
<organism evidence="1 2">
    <name type="scientific">Ixodes persulcatus</name>
    <name type="common">Taiga tick</name>
    <dbReference type="NCBI Taxonomy" id="34615"/>
    <lineage>
        <taxon>Eukaryota</taxon>
        <taxon>Metazoa</taxon>
        <taxon>Ecdysozoa</taxon>
        <taxon>Arthropoda</taxon>
        <taxon>Chelicerata</taxon>
        <taxon>Arachnida</taxon>
        <taxon>Acari</taxon>
        <taxon>Parasitiformes</taxon>
        <taxon>Ixodida</taxon>
        <taxon>Ixodoidea</taxon>
        <taxon>Ixodidae</taxon>
        <taxon>Ixodinae</taxon>
        <taxon>Ixodes</taxon>
    </lineage>
</organism>